<keyword evidence="4" id="KW-1185">Reference proteome</keyword>
<dbReference type="PROSITE" id="PS51228">
    <property type="entry name" value="ACB_2"/>
    <property type="match status" value="1"/>
</dbReference>
<dbReference type="GO" id="GO:0000062">
    <property type="term" value="F:fatty-acyl-CoA binding"/>
    <property type="evidence" value="ECO:0007669"/>
    <property type="project" value="InterPro"/>
</dbReference>
<name>A0A2P7YTM4_9ASCO</name>
<keyword evidence="1" id="KW-0446">Lipid-binding</keyword>
<evidence type="ECO:0000313" key="4">
    <source>
        <dbReference type="Proteomes" id="UP000241107"/>
    </source>
</evidence>
<organism evidence="3 4">
    <name type="scientific">Candidozyma pseudohaemuli</name>
    <dbReference type="NCBI Taxonomy" id="418784"/>
    <lineage>
        <taxon>Eukaryota</taxon>
        <taxon>Fungi</taxon>
        <taxon>Dikarya</taxon>
        <taxon>Ascomycota</taxon>
        <taxon>Saccharomycotina</taxon>
        <taxon>Pichiomycetes</taxon>
        <taxon>Metschnikowiaceae</taxon>
        <taxon>Candidozyma</taxon>
    </lineage>
</organism>
<dbReference type="InterPro" id="IPR035984">
    <property type="entry name" value="Acyl-CoA-binding_sf"/>
</dbReference>
<dbReference type="RefSeq" id="XP_024714461.1">
    <property type="nucleotide sequence ID" value="XM_024857325.1"/>
</dbReference>
<comment type="caution">
    <text evidence="3">The sequence shown here is derived from an EMBL/GenBank/DDBJ whole genome shotgun (WGS) entry which is preliminary data.</text>
</comment>
<dbReference type="Gene3D" id="1.20.80.10">
    <property type="match status" value="1"/>
</dbReference>
<dbReference type="GO" id="GO:0006631">
    <property type="term" value="P:fatty acid metabolic process"/>
    <property type="evidence" value="ECO:0007669"/>
    <property type="project" value="TreeGrafter"/>
</dbReference>
<dbReference type="PANTHER" id="PTHR23310:SF133">
    <property type="entry name" value="COA BINDING PROTEIN, PUTATIVE (AFU_ORTHOLOGUE AFUA_1G12300)-RELATED"/>
    <property type="match status" value="1"/>
</dbReference>
<protein>
    <recommendedName>
        <fullName evidence="2">ACB domain-containing protein</fullName>
    </recommendedName>
</protein>
<reference evidence="3 4" key="1">
    <citation type="submission" date="2018-03" db="EMBL/GenBank/DDBJ databases">
        <title>Candida pseudohaemulonii genome assembly and annotation.</title>
        <authorList>
            <person name="Munoz J.F."/>
            <person name="Gade L.G."/>
            <person name="Chow N.A."/>
            <person name="Litvintseva A.P."/>
            <person name="Loparev V.N."/>
            <person name="Cuomo C.A."/>
        </authorList>
    </citation>
    <scope>NUCLEOTIDE SEQUENCE [LARGE SCALE GENOMIC DNA]</scope>
    <source>
        <strain evidence="3 4">B12108</strain>
    </source>
</reference>
<dbReference type="STRING" id="418784.A0A2P7YTM4"/>
<dbReference type="Proteomes" id="UP000241107">
    <property type="component" value="Unassembled WGS sequence"/>
</dbReference>
<dbReference type="Pfam" id="PF00887">
    <property type="entry name" value="ACBP"/>
    <property type="match status" value="1"/>
</dbReference>
<gene>
    <name evidence="3" type="ORF">C7M61_001933</name>
</gene>
<dbReference type="OrthoDB" id="346910at2759"/>
<evidence type="ECO:0000256" key="1">
    <source>
        <dbReference type="ARBA" id="ARBA00023121"/>
    </source>
</evidence>
<evidence type="ECO:0000259" key="2">
    <source>
        <dbReference type="PROSITE" id="PS51228"/>
    </source>
</evidence>
<dbReference type="VEuPathDB" id="FungiDB:C7M61_001933"/>
<dbReference type="PANTHER" id="PTHR23310">
    <property type="entry name" value="ACYL-COA-BINDING PROTEIN, ACBP"/>
    <property type="match status" value="1"/>
</dbReference>
<dbReference type="GeneID" id="36565323"/>
<evidence type="ECO:0000313" key="3">
    <source>
        <dbReference type="EMBL" id="PSK39324.1"/>
    </source>
</evidence>
<dbReference type="SUPFAM" id="SSF47027">
    <property type="entry name" value="Acyl-CoA binding protein"/>
    <property type="match status" value="1"/>
</dbReference>
<dbReference type="InterPro" id="IPR000582">
    <property type="entry name" value="Acyl-CoA-binding_protein"/>
</dbReference>
<accession>A0A2P7YTM4</accession>
<proteinExistence type="predicted"/>
<dbReference type="InterPro" id="IPR014352">
    <property type="entry name" value="FERM/acyl-CoA-bd_prot_sf"/>
</dbReference>
<feature type="domain" description="ACB" evidence="2">
    <location>
        <begin position="5"/>
        <end position="103"/>
    </location>
</feature>
<dbReference type="AlphaFoldDB" id="A0A2P7YTM4"/>
<sequence>MSDPIDRVFVKAITTIRALSSRSNYGTLPRPPAENRVKLYGLYKQATEGNVVGIMARPQGHTLEDEGAKKKWDAWKREEGLSRTEAKRQYILYLIETMRVYASGTSEARELLGELEYLWDQIKDVEFSDDEEPARRFQSPFQQQQQPYEPVNRFVSKLPDLSQVDQSDRLLSGTPWPIGSTYLALVSNQQYRSNLEQIYSHLTRNTQLLLSEYVQQQRNKGAQSVYSMSGRRGIANAGSVGSTGRQEGNVPEAALEDFRNWQGEINTIVNKLSKEFLGRKSSGRSASSLLELEPELDLDPKERIKRRVVHVLRLVGVQALHFLKNFSISVVALLFLVWCIKRNVVVELTLVKQQLDSTRRKKELVVNMIVNTDENKWFVRLLSFINSFVGFV</sequence>
<dbReference type="EMBL" id="PYFQ01000003">
    <property type="protein sequence ID" value="PSK39324.1"/>
    <property type="molecule type" value="Genomic_DNA"/>
</dbReference>